<reference evidence="1" key="1">
    <citation type="submission" date="2023-04" db="EMBL/GenBank/DDBJ databases">
        <title>Draft Genome sequencing of Naganishia species isolated from polar environments using Oxford Nanopore Technology.</title>
        <authorList>
            <person name="Leo P."/>
            <person name="Venkateswaran K."/>
        </authorList>
    </citation>
    <scope>NUCLEOTIDE SEQUENCE</scope>
    <source>
        <strain evidence="1">MNA-CCFEE 5261</strain>
    </source>
</reference>
<protein>
    <submittedName>
        <fullName evidence="1">Uncharacterized protein</fullName>
    </submittedName>
</protein>
<evidence type="ECO:0000313" key="1">
    <source>
        <dbReference type="EMBL" id="KAJ9107811.1"/>
    </source>
</evidence>
<proteinExistence type="predicted"/>
<keyword evidence="2" id="KW-1185">Reference proteome</keyword>
<evidence type="ECO:0000313" key="2">
    <source>
        <dbReference type="Proteomes" id="UP001241377"/>
    </source>
</evidence>
<accession>A0ACC2W8R1</accession>
<sequence length="372" mass="40930">MLINRKGMMPIDSQLQASPPSAGDAGSSRRSNERRNSGRLKPQKSVEDDVFDNHWDSPNSDAPANEKAKKIAKRQQATQKAKAVTKQYLAPASSPPVDEFLKRTNSIIALEEAIEDAIQEESEADGDPDTDDAELENDLHRNIKRNQGQVDRTEVNRDSSDIHPGRTRNDTQATGMTLSTPPISQVPDTQAPITHPSEGDVTQLMRTRNRVQREHITDLPVTMTGRIHLDSVQIQGLPVTVHAALGQVQPLTVNPSKAVGSIALASSINPNGQDGKERTTAQGQGSVDEQTVRAHVALNSVSSVQARNAHAQTEEEKRDELKRIVVGLVQEYDLNYTAVHRLIQECRKRYQHVNQTLLRGMIEQALAASAQE</sequence>
<name>A0ACC2W8R1_9TREE</name>
<dbReference type="Proteomes" id="UP001241377">
    <property type="component" value="Unassembled WGS sequence"/>
</dbReference>
<organism evidence="1 2">
    <name type="scientific">Naganishia cerealis</name>
    <dbReference type="NCBI Taxonomy" id="610337"/>
    <lineage>
        <taxon>Eukaryota</taxon>
        <taxon>Fungi</taxon>
        <taxon>Dikarya</taxon>
        <taxon>Basidiomycota</taxon>
        <taxon>Agaricomycotina</taxon>
        <taxon>Tremellomycetes</taxon>
        <taxon>Filobasidiales</taxon>
        <taxon>Filobasidiaceae</taxon>
        <taxon>Naganishia</taxon>
    </lineage>
</organism>
<gene>
    <name evidence="1" type="ORF">QFC19_002717</name>
</gene>
<dbReference type="EMBL" id="JASBWR010000024">
    <property type="protein sequence ID" value="KAJ9107811.1"/>
    <property type="molecule type" value="Genomic_DNA"/>
</dbReference>
<comment type="caution">
    <text evidence="1">The sequence shown here is derived from an EMBL/GenBank/DDBJ whole genome shotgun (WGS) entry which is preliminary data.</text>
</comment>